<evidence type="ECO:0000313" key="1">
    <source>
        <dbReference type="EMBL" id="KAK9698024.1"/>
    </source>
</evidence>
<dbReference type="Proteomes" id="UP001443914">
    <property type="component" value="Unassembled WGS sequence"/>
</dbReference>
<reference evidence="1" key="1">
    <citation type="submission" date="2024-03" db="EMBL/GenBank/DDBJ databases">
        <title>WGS assembly of Saponaria officinalis var. Norfolk2.</title>
        <authorList>
            <person name="Jenkins J."/>
            <person name="Shu S."/>
            <person name="Grimwood J."/>
            <person name="Barry K."/>
            <person name="Goodstein D."/>
            <person name="Schmutz J."/>
            <person name="Leebens-Mack J."/>
            <person name="Osbourn A."/>
        </authorList>
    </citation>
    <scope>NUCLEOTIDE SEQUENCE [LARGE SCALE GENOMIC DNA]</scope>
    <source>
        <strain evidence="1">JIC</strain>
    </source>
</reference>
<dbReference type="EMBL" id="JBDFQZ010000008">
    <property type="protein sequence ID" value="KAK9698024.1"/>
    <property type="molecule type" value="Genomic_DNA"/>
</dbReference>
<protein>
    <submittedName>
        <fullName evidence="1">Uncharacterized protein</fullName>
    </submittedName>
</protein>
<accession>A0AAW1J4J3</accession>
<keyword evidence="2" id="KW-1185">Reference proteome</keyword>
<evidence type="ECO:0000313" key="2">
    <source>
        <dbReference type="Proteomes" id="UP001443914"/>
    </source>
</evidence>
<dbReference type="AlphaFoldDB" id="A0AAW1J4J3"/>
<proteinExistence type="predicted"/>
<organism evidence="1 2">
    <name type="scientific">Saponaria officinalis</name>
    <name type="common">Common soapwort</name>
    <name type="synonym">Lychnis saponaria</name>
    <dbReference type="NCBI Taxonomy" id="3572"/>
    <lineage>
        <taxon>Eukaryota</taxon>
        <taxon>Viridiplantae</taxon>
        <taxon>Streptophyta</taxon>
        <taxon>Embryophyta</taxon>
        <taxon>Tracheophyta</taxon>
        <taxon>Spermatophyta</taxon>
        <taxon>Magnoliopsida</taxon>
        <taxon>eudicotyledons</taxon>
        <taxon>Gunneridae</taxon>
        <taxon>Pentapetalae</taxon>
        <taxon>Caryophyllales</taxon>
        <taxon>Caryophyllaceae</taxon>
        <taxon>Caryophylleae</taxon>
        <taxon>Saponaria</taxon>
    </lineage>
</organism>
<sequence>MRLGHPNPSSTYPFTSSFTSSFTFSLHFRFSVKTGISTPNLNPSSLSPKTDHNIIIITDYHHLRFSSPYLAVDFHASRRLCSSALSPPVSASPLIFQPPLSM</sequence>
<comment type="caution">
    <text evidence="1">The sequence shown here is derived from an EMBL/GenBank/DDBJ whole genome shotgun (WGS) entry which is preliminary data.</text>
</comment>
<gene>
    <name evidence="1" type="ORF">RND81_08G077600</name>
</gene>
<name>A0AAW1J4J3_SAPOF</name>